<organism evidence="1 2">
    <name type="scientific">Peronospora belbahrii</name>
    <dbReference type="NCBI Taxonomy" id="622444"/>
    <lineage>
        <taxon>Eukaryota</taxon>
        <taxon>Sar</taxon>
        <taxon>Stramenopiles</taxon>
        <taxon>Oomycota</taxon>
        <taxon>Peronosporomycetes</taxon>
        <taxon>Peronosporales</taxon>
        <taxon>Peronosporaceae</taxon>
        <taxon>Peronospora</taxon>
    </lineage>
</organism>
<gene>
    <name evidence="1" type="ORF">PBS001_LOCUS627</name>
</gene>
<sequence length="71" mass="8064">MSMKGLKKSEQIEYLETLGMQCKPTGKIAEMEGKMSDMTENWRKNMQNLAKQNLFLLIGSDCTDDALFVAE</sequence>
<proteinExistence type="predicted"/>
<evidence type="ECO:0000313" key="1">
    <source>
        <dbReference type="EMBL" id="CAH0513843.1"/>
    </source>
</evidence>
<dbReference type="Proteomes" id="UP001158986">
    <property type="component" value="Unassembled WGS sequence"/>
</dbReference>
<name>A0ABN8CN23_9STRA</name>
<protein>
    <submittedName>
        <fullName evidence="1">Uncharacterized protein</fullName>
    </submittedName>
</protein>
<evidence type="ECO:0000313" key="2">
    <source>
        <dbReference type="Proteomes" id="UP001158986"/>
    </source>
</evidence>
<dbReference type="EMBL" id="CAKLCB010000044">
    <property type="protein sequence ID" value="CAH0513843.1"/>
    <property type="molecule type" value="Genomic_DNA"/>
</dbReference>
<reference evidence="1 2" key="1">
    <citation type="submission" date="2021-11" db="EMBL/GenBank/DDBJ databases">
        <authorList>
            <person name="Islam A."/>
            <person name="Islam S."/>
            <person name="Flora M.S."/>
            <person name="Rahman M."/>
            <person name="Ziaur R.M."/>
            <person name="Epstein J.H."/>
            <person name="Hassan M."/>
            <person name="Klassen M."/>
            <person name="Woodard K."/>
            <person name="Webb A."/>
            <person name="Webby R.J."/>
            <person name="El Zowalaty M.E."/>
        </authorList>
    </citation>
    <scope>NUCLEOTIDE SEQUENCE [LARGE SCALE GENOMIC DNA]</scope>
    <source>
        <strain evidence="1">Pbs1</strain>
    </source>
</reference>
<keyword evidence="2" id="KW-1185">Reference proteome</keyword>
<accession>A0ABN8CN23</accession>
<comment type="caution">
    <text evidence="1">The sequence shown here is derived from an EMBL/GenBank/DDBJ whole genome shotgun (WGS) entry which is preliminary data.</text>
</comment>